<protein>
    <submittedName>
        <fullName evidence="1">Uncharacterized protein</fullName>
    </submittedName>
</protein>
<name>A0A5S9R815_MYCVN</name>
<sequence>MADLVLVLIVLAFFGLCVLYVRGCERIIRSDDIGEPTAEPTREADPA</sequence>
<evidence type="ECO:0000313" key="1">
    <source>
        <dbReference type="EMBL" id="CAA0132233.1"/>
    </source>
</evidence>
<reference evidence="1 2" key="1">
    <citation type="submission" date="2019-11" db="EMBL/GenBank/DDBJ databases">
        <authorList>
            <person name="Holert J."/>
        </authorList>
    </citation>
    <scope>NUCLEOTIDE SEQUENCE [LARGE SCALE GENOMIC DNA]</scope>
    <source>
        <strain evidence="1">BC8_1</strain>
    </source>
</reference>
<keyword evidence="2" id="KW-1185">Reference proteome</keyword>
<dbReference type="OrthoDB" id="9920332at2"/>
<proteinExistence type="predicted"/>
<accession>A0A5S9R815</accession>
<gene>
    <name evidence="1" type="ORF">AELLOGFF_01677</name>
</gene>
<dbReference type="EMBL" id="CACSIP010000045">
    <property type="protein sequence ID" value="CAA0132233.1"/>
    <property type="molecule type" value="Genomic_DNA"/>
</dbReference>
<evidence type="ECO:0000313" key="2">
    <source>
        <dbReference type="Proteomes" id="UP000430146"/>
    </source>
</evidence>
<organism evidence="1 2">
    <name type="scientific">Mycolicibacterium vanbaalenii</name>
    <name type="common">Mycobacterium vanbaalenii</name>
    <dbReference type="NCBI Taxonomy" id="110539"/>
    <lineage>
        <taxon>Bacteria</taxon>
        <taxon>Bacillati</taxon>
        <taxon>Actinomycetota</taxon>
        <taxon>Actinomycetes</taxon>
        <taxon>Mycobacteriales</taxon>
        <taxon>Mycobacteriaceae</taxon>
        <taxon>Mycolicibacterium</taxon>
    </lineage>
</organism>
<dbReference type="Proteomes" id="UP000430146">
    <property type="component" value="Unassembled WGS sequence"/>
</dbReference>
<dbReference type="AlphaFoldDB" id="A0A5S9R815"/>
<dbReference type="RefSeq" id="WP_159234377.1">
    <property type="nucleotide sequence ID" value="NZ_CACSIP010000045.1"/>
</dbReference>